<accession>A0A4S2JUZ7</accession>
<sequence>MVCKCFHVSLIVFHTSGFVSVLTCSLNRVILLLRDTTNEHHDCGVGFLYTSVEWIAPTQPFSTCLHRSGNKHLPGSALLAVLSFLSNWLAYLSRIELQGIVLSYSQYRDTHTVRPMGMACMYPATLGCGQLALLDA</sequence>
<protein>
    <submittedName>
        <fullName evidence="1">Uncharacterized protein</fullName>
    </submittedName>
</protein>
<dbReference type="EMBL" id="SJOL01012805">
    <property type="protein sequence ID" value="TGZ38457.1"/>
    <property type="molecule type" value="Genomic_DNA"/>
</dbReference>
<organism evidence="1 2">
    <name type="scientific">Opisthorchis felineus</name>
    <dbReference type="NCBI Taxonomy" id="147828"/>
    <lineage>
        <taxon>Eukaryota</taxon>
        <taxon>Metazoa</taxon>
        <taxon>Spiralia</taxon>
        <taxon>Lophotrochozoa</taxon>
        <taxon>Platyhelminthes</taxon>
        <taxon>Trematoda</taxon>
        <taxon>Digenea</taxon>
        <taxon>Opisthorchiida</taxon>
        <taxon>Opisthorchiata</taxon>
        <taxon>Opisthorchiidae</taxon>
        <taxon>Opisthorchis</taxon>
    </lineage>
</organism>
<reference evidence="1 2" key="1">
    <citation type="journal article" date="2019" name="BMC Genomics">
        <title>New insights from Opisthorchis felineus genome: update on genomics of the epidemiologically important liver flukes.</title>
        <authorList>
            <person name="Ershov N.I."/>
            <person name="Mordvinov V.A."/>
            <person name="Prokhortchouk E.B."/>
            <person name="Pakharukova M.Y."/>
            <person name="Gunbin K.V."/>
            <person name="Ustyantsev K."/>
            <person name="Genaev M.A."/>
            <person name="Blinov A.G."/>
            <person name="Mazur A."/>
            <person name="Boulygina E."/>
            <person name="Tsygankova S."/>
            <person name="Khrameeva E."/>
            <person name="Chekanov N."/>
            <person name="Fan G."/>
            <person name="Xiao A."/>
            <person name="Zhang H."/>
            <person name="Xu X."/>
            <person name="Yang H."/>
            <person name="Solovyev V."/>
            <person name="Lee S.M."/>
            <person name="Liu X."/>
            <person name="Afonnikov D.A."/>
            <person name="Skryabin K.G."/>
        </authorList>
    </citation>
    <scope>NUCLEOTIDE SEQUENCE [LARGE SCALE GENOMIC DNA]</scope>
    <source>
        <strain evidence="1">AK-0245</strain>
        <tissue evidence="1">Whole organism</tissue>
    </source>
</reference>
<keyword evidence="2" id="KW-1185">Reference proteome</keyword>
<name>A0A4S2JUZ7_OPIFE</name>
<dbReference type="OrthoDB" id="6225302at2759"/>
<dbReference type="AlphaFoldDB" id="A0A4S2JUZ7"/>
<evidence type="ECO:0000313" key="1">
    <source>
        <dbReference type="EMBL" id="TGZ38457.1"/>
    </source>
</evidence>
<evidence type="ECO:0000313" key="2">
    <source>
        <dbReference type="Proteomes" id="UP000308267"/>
    </source>
</evidence>
<gene>
    <name evidence="1" type="ORF">CRM22_011279</name>
</gene>
<proteinExistence type="predicted"/>
<comment type="caution">
    <text evidence="1">The sequence shown here is derived from an EMBL/GenBank/DDBJ whole genome shotgun (WGS) entry which is preliminary data.</text>
</comment>
<dbReference type="Proteomes" id="UP000308267">
    <property type="component" value="Unassembled WGS sequence"/>
</dbReference>